<comment type="similarity">
    <text evidence="1">Belongs to the isocitrate and isopropylmalate dehydrogenases family.</text>
</comment>
<reference evidence="4 5" key="1">
    <citation type="journal article" date="2024" name="BMC Genomics">
        <title>De novo assembly and annotation of Popillia japonica's genome with initial clues to its potential as an invasive pest.</title>
        <authorList>
            <person name="Cucini C."/>
            <person name="Boschi S."/>
            <person name="Funari R."/>
            <person name="Cardaioli E."/>
            <person name="Iannotti N."/>
            <person name="Marturano G."/>
            <person name="Paoli F."/>
            <person name="Bruttini M."/>
            <person name="Carapelli A."/>
            <person name="Frati F."/>
            <person name="Nardi F."/>
        </authorList>
    </citation>
    <scope>NUCLEOTIDE SEQUENCE [LARGE SCALE GENOMIC DNA]</scope>
    <source>
        <strain evidence="4">DMR45628</strain>
    </source>
</reference>
<dbReference type="SUPFAM" id="SSF53659">
    <property type="entry name" value="Isocitrate/Isopropylmalate dehydrogenase-like"/>
    <property type="match status" value="1"/>
</dbReference>
<accession>A0AAW1K3A6</accession>
<proteinExistence type="inferred from homology"/>
<dbReference type="PANTHER" id="PTHR11835:SF60">
    <property type="entry name" value="ISOCITRATE DEHYDROGENASE [NAD] SUBUNIT, MITOCHONDRIAL"/>
    <property type="match status" value="1"/>
</dbReference>
<dbReference type="EMBL" id="JASPKY010000263">
    <property type="protein sequence ID" value="KAK9712454.1"/>
    <property type="molecule type" value="Genomic_DNA"/>
</dbReference>
<dbReference type="Proteomes" id="UP001458880">
    <property type="component" value="Unassembled WGS sequence"/>
</dbReference>
<dbReference type="SMART" id="SM01329">
    <property type="entry name" value="Iso_dh"/>
    <property type="match status" value="1"/>
</dbReference>
<dbReference type="AlphaFoldDB" id="A0AAW1K3A6"/>
<evidence type="ECO:0000313" key="4">
    <source>
        <dbReference type="EMBL" id="KAK9712454.1"/>
    </source>
</evidence>
<dbReference type="GO" id="GO:0006102">
    <property type="term" value="P:isocitrate metabolic process"/>
    <property type="evidence" value="ECO:0007669"/>
    <property type="project" value="TreeGrafter"/>
</dbReference>
<comment type="caution">
    <text evidence="4">The sequence shown here is derived from an EMBL/GenBank/DDBJ whole genome shotgun (WGS) entry which is preliminary data.</text>
</comment>
<dbReference type="GO" id="GO:0006099">
    <property type="term" value="P:tricarboxylic acid cycle"/>
    <property type="evidence" value="ECO:0007669"/>
    <property type="project" value="UniProtKB-KW"/>
</dbReference>
<sequence length="320" mass="36164">MRIISRLCKTLTSIYPSCRFPNQDVPTPYPNMKYPPLGDDDIPFPPYGGRHIVTMMPGNGIGPELMAHVEDIMRHINAPIDFEKIIIQDGPTLQTDLNKAVMSVKRNGVALKGTIEPNFNLAEFRNPNVEIRNNLDLFVNITYWKSRIGIKSKYQNIDIVLIRQNTEGEYAMLEHMCKPGVVECLKVITKYNVEKLAHWAFQFATRYRRKKVSIVHKANIMKITDGLFLKTAKEVSKKYPHIKCNDLIIDNCSMQLIINPKKFDVILLPNLYGTVLNNVICGLSGGPGLTAGANYGDTYALFEPACRTLGKNLDRIVLIL</sequence>
<gene>
    <name evidence="4" type="ORF">QE152_g24894</name>
</gene>
<feature type="domain" description="Isopropylmalate dehydrogenase-like" evidence="3">
    <location>
        <begin position="52"/>
        <end position="319"/>
    </location>
</feature>
<evidence type="ECO:0000259" key="3">
    <source>
        <dbReference type="SMART" id="SM01329"/>
    </source>
</evidence>
<evidence type="ECO:0000313" key="5">
    <source>
        <dbReference type="Proteomes" id="UP001458880"/>
    </source>
</evidence>
<dbReference type="InterPro" id="IPR024084">
    <property type="entry name" value="IsoPropMal-DH-like_dom"/>
</dbReference>
<protein>
    <submittedName>
        <fullName evidence="4">Isocitrate/isopropylmalate dehydrogenase</fullName>
    </submittedName>
</protein>
<name>A0AAW1K3A6_POPJA</name>
<organism evidence="4 5">
    <name type="scientific">Popillia japonica</name>
    <name type="common">Japanese beetle</name>
    <dbReference type="NCBI Taxonomy" id="7064"/>
    <lineage>
        <taxon>Eukaryota</taxon>
        <taxon>Metazoa</taxon>
        <taxon>Ecdysozoa</taxon>
        <taxon>Arthropoda</taxon>
        <taxon>Hexapoda</taxon>
        <taxon>Insecta</taxon>
        <taxon>Pterygota</taxon>
        <taxon>Neoptera</taxon>
        <taxon>Endopterygota</taxon>
        <taxon>Coleoptera</taxon>
        <taxon>Polyphaga</taxon>
        <taxon>Scarabaeiformia</taxon>
        <taxon>Scarabaeidae</taxon>
        <taxon>Rutelinae</taxon>
        <taxon>Popillia</taxon>
    </lineage>
</organism>
<evidence type="ECO:0000256" key="1">
    <source>
        <dbReference type="ARBA" id="ARBA00007769"/>
    </source>
</evidence>
<dbReference type="PANTHER" id="PTHR11835">
    <property type="entry name" value="DECARBOXYLATING DEHYDROGENASES-ISOCITRATE, ISOPROPYLMALATE, TARTRATE"/>
    <property type="match status" value="1"/>
</dbReference>
<evidence type="ECO:0000256" key="2">
    <source>
        <dbReference type="ARBA" id="ARBA00022532"/>
    </source>
</evidence>
<dbReference type="Pfam" id="PF00180">
    <property type="entry name" value="Iso_dh"/>
    <property type="match status" value="1"/>
</dbReference>
<keyword evidence="5" id="KW-1185">Reference proteome</keyword>
<dbReference type="GO" id="GO:0005739">
    <property type="term" value="C:mitochondrion"/>
    <property type="evidence" value="ECO:0007669"/>
    <property type="project" value="TreeGrafter"/>
</dbReference>
<dbReference type="Gene3D" id="3.40.718.10">
    <property type="entry name" value="Isopropylmalate Dehydrogenase"/>
    <property type="match status" value="1"/>
</dbReference>
<keyword evidence="2" id="KW-0816">Tricarboxylic acid cycle</keyword>